<proteinExistence type="predicted"/>
<dbReference type="RefSeq" id="WP_378564902.1">
    <property type="nucleotide sequence ID" value="NZ_JBHSDL010000025.1"/>
</dbReference>
<accession>A0ABV8VNU8</accession>
<name>A0ABV8VNU8_9NOCA</name>
<protein>
    <submittedName>
        <fullName evidence="1">Uncharacterized protein</fullName>
    </submittedName>
</protein>
<dbReference type="EMBL" id="JBHSDL010000025">
    <property type="protein sequence ID" value="MFC4376340.1"/>
    <property type="molecule type" value="Genomic_DNA"/>
</dbReference>
<evidence type="ECO:0000313" key="2">
    <source>
        <dbReference type="Proteomes" id="UP001595844"/>
    </source>
</evidence>
<organism evidence="1 2">
    <name type="scientific">Nocardia halotolerans</name>
    <dbReference type="NCBI Taxonomy" id="1755878"/>
    <lineage>
        <taxon>Bacteria</taxon>
        <taxon>Bacillati</taxon>
        <taxon>Actinomycetota</taxon>
        <taxon>Actinomycetes</taxon>
        <taxon>Mycobacteriales</taxon>
        <taxon>Nocardiaceae</taxon>
        <taxon>Nocardia</taxon>
    </lineage>
</organism>
<dbReference type="Proteomes" id="UP001595844">
    <property type="component" value="Unassembled WGS sequence"/>
</dbReference>
<evidence type="ECO:0000313" key="1">
    <source>
        <dbReference type="EMBL" id="MFC4376340.1"/>
    </source>
</evidence>
<sequence>MTERALHSAGEGPEQFKGTAREVLVAGFRGLLDACCSACRFAASFSAGDFGWIRSA</sequence>
<gene>
    <name evidence="1" type="ORF">ACFO5K_19775</name>
</gene>
<reference evidence="2" key="1">
    <citation type="journal article" date="2019" name="Int. J. Syst. Evol. Microbiol.">
        <title>The Global Catalogue of Microorganisms (GCM) 10K type strain sequencing project: providing services to taxonomists for standard genome sequencing and annotation.</title>
        <authorList>
            <consortium name="The Broad Institute Genomics Platform"/>
            <consortium name="The Broad Institute Genome Sequencing Center for Infectious Disease"/>
            <person name="Wu L."/>
            <person name="Ma J."/>
        </authorList>
    </citation>
    <scope>NUCLEOTIDE SEQUENCE [LARGE SCALE GENOMIC DNA]</scope>
    <source>
        <strain evidence="2">IBRC-M 10490</strain>
    </source>
</reference>
<keyword evidence="2" id="KW-1185">Reference proteome</keyword>
<comment type="caution">
    <text evidence="1">The sequence shown here is derived from an EMBL/GenBank/DDBJ whole genome shotgun (WGS) entry which is preliminary data.</text>
</comment>